<name>A0A4P1QQP8_LUPAN</name>
<dbReference type="InterPro" id="IPR034197">
    <property type="entry name" value="Peptidases_S8_3"/>
</dbReference>
<evidence type="ECO:0000259" key="11">
    <source>
        <dbReference type="Pfam" id="PF00082"/>
    </source>
</evidence>
<dbReference type="FunFam" id="3.40.50.200:FF:000006">
    <property type="entry name" value="Subtilisin-like protease SBT1.5"/>
    <property type="match status" value="1"/>
</dbReference>
<evidence type="ECO:0000256" key="10">
    <source>
        <dbReference type="SAM" id="MobiDB-lite"/>
    </source>
</evidence>
<dbReference type="GO" id="GO:0006508">
    <property type="term" value="P:proteolysis"/>
    <property type="evidence" value="ECO:0007669"/>
    <property type="project" value="UniProtKB-KW"/>
</dbReference>
<sequence>MYSSSYARSSTFLYLILAVLIAKASFCFSAKVYVVYMGSITDQDSDDIVKENHQILASLHSGSIEQAQASHIYSYRHGFRGFAAKLTDEQVSQVSNMPGVVSVFPNSIRKLHTTRSWDFLGLANNNEAAEVVGHSIKNQTNIIVGILDTGFWPESPSFRDTDMPPVPPGWKGQCQIGEAFNASSCNRKVIGARYYAGGYEAEKGSDEDVSYKSPRDSLGHGSHTASTAAGRYVENMNYNGLAAGGGRGGAPLARIAVYKACWKSGCYDADLLAAFDDAIRDGVHIISLSVGGESPQADYFQDAISLGSFHAARNGVLVVASAGNEGNPSSATNLAPWIVTVAASAIDRDFTSDIILGNGVNITGESLSPLGLNASTRIISAADAFSGDFTPYQSSYCLDSSLNATKTKDVVLVCRHAEKSTKSKLEKSKIVQKAGGVGMILIDETKTGIAVPFVIPSAIVANIRGEQILSYIKSTRNPVSRIFGAKTVLGTQPAPRAATFSSKGPNTLTPEILKPDISAPGLNILAAWSPVAAAGNPKFSVISGTSMACPHISGIAALVKAVHPSWSPSAIKSAIMTTATILDNHQEPIKADPDGAIANAFDYGSGFVNPTRALDPGLIYDSQPEDFVAFLCSLGYDKKSLRLVTRDNSTCDGAFKTPSDLNYPSIAVPNLKDKFSVTRVVTNVGEATSTYEVAVVPPAGVNVTVVPNRLVFTTIGQKIKFTVKFKVAAPSNGYSFGLLSWKNGKRQVNSPLAVRVAPPSFGSFR</sequence>
<dbReference type="InterPro" id="IPR036852">
    <property type="entry name" value="Peptidase_S8/S53_dom_sf"/>
</dbReference>
<evidence type="ECO:0000313" key="14">
    <source>
        <dbReference type="EMBL" id="OIV92724.1"/>
    </source>
</evidence>
<evidence type="ECO:0000259" key="12">
    <source>
        <dbReference type="Pfam" id="PF05922"/>
    </source>
</evidence>
<evidence type="ECO:0000256" key="1">
    <source>
        <dbReference type="ARBA" id="ARBA00004613"/>
    </source>
</evidence>
<feature type="domain" description="Peptidase S8/S53" evidence="11">
    <location>
        <begin position="140"/>
        <end position="585"/>
    </location>
</feature>
<feature type="domain" description="Subtilisin-like protease fibronectin type-III" evidence="13">
    <location>
        <begin position="660"/>
        <end position="754"/>
    </location>
</feature>
<evidence type="ECO:0000259" key="13">
    <source>
        <dbReference type="Pfam" id="PF17766"/>
    </source>
</evidence>
<comment type="similarity">
    <text evidence="2 9">Belongs to the peptidase S8 family.</text>
</comment>
<dbReference type="InterPro" id="IPR045051">
    <property type="entry name" value="SBT"/>
</dbReference>
<evidence type="ECO:0000256" key="7">
    <source>
        <dbReference type="ARBA" id="ARBA00022825"/>
    </source>
</evidence>
<accession>A0A4P1QQP8</accession>
<dbReference type="PANTHER" id="PTHR10795">
    <property type="entry name" value="PROPROTEIN CONVERTASE SUBTILISIN/KEXIN"/>
    <property type="match status" value="1"/>
</dbReference>
<feature type="active site" description="Charge relay system" evidence="8 9">
    <location>
        <position position="220"/>
    </location>
</feature>
<protein>
    <recommendedName>
        <fullName evidence="16">Subtilisin-like protease</fullName>
    </recommendedName>
</protein>
<keyword evidence="7 9" id="KW-0720">Serine protease</keyword>
<dbReference type="EMBL" id="CM007378">
    <property type="protein sequence ID" value="OIV92724.1"/>
    <property type="molecule type" value="Genomic_DNA"/>
</dbReference>
<organism evidence="14 15">
    <name type="scientific">Lupinus angustifolius</name>
    <name type="common">Narrow-leaved blue lupine</name>
    <dbReference type="NCBI Taxonomy" id="3871"/>
    <lineage>
        <taxon>Eukaryota</taxon>
        <taxon>Viridiplantae</taxon>
        <taxon>Streptophyta</taxon>
        <taxon>Embryophyta</taxon>
        <taxon>Tracheophyta</taxon>
        <taxon>Spermatophyta</taxon>
        <taxon>Magnoliopsida</taxon>
        <taxon>eudicotyledons</taxon>
        <taxon>Gunneridae</taxon>
        <taxon>Pentapetalae</taxon>
        <taxon>rosids</taxon>
        <taxon>fabids</taxon>
        <taxon>Fabales</taxon>
        <taxon>Fabaceae</taxon>
        <taxon>Papilionoideae</taxon>
        <taxon>50 kb inversion clade</taxon>
        <taxon>genistoids sensu lato</taxon>
        <taxon>core genistoids</taxon>
        <taxon>Genisteae</taxon>
        <taxon>Lupinus</taxon>
    </lineage>
</organism>
<dbReference type="Gramene" id="OIV92724">
    <property type="protein sequence ID" value="OIV92724"/>
    <property type="gene ID" value="TanjilG_00858"/>
</dbReference>
<dbReference type="GO" id="GO:0005576">
    <property type="term" value="C:extracellular region"/>
    <property type="evidence" value="ECO:0007669"/>
    <property type="project" value="UniProtKB-SubCell"/>
</dbReference>
<dbReference type="PROSITE" id="PS51892">
    <property type="entry name" value="SUBTILASE"/>
    <property type="match status" value="1"/>
</dbReference>
<dbReference type="Pfam" id="PF05922">
    <property type="entry name" value="Inhibitor_I9"/>
    <property type="match status" value="1"/>
</dbReference>
<dbReference type="Gene3D" id="2.60.40.2310">
    <property type="match status" value="1"/>
</dbReference>
<dbReference type="GO" id="GO:0009610">
    <property type="term" value="P:response to symbiotic fungus"/>
    <property type="evidence" value="ECO:0007669"/>
    <property type="project" value="UniProtKB-ARBA"/>
</dbReference>
<feature type="active site" description="Charge relay system" evidence="8 9">
    <location>
        <position position="148"/>
    </location>
</feature>
<dbReference type="Gene3D" id="3.50.30.30">
    <property type="match status" value="1"/>
</dbReference>
<dbReference type="Pfam" id="PF17766">
    <property type="entry name" value="fn3_6"/>
    <property type="match status" value="1"/>
</dbReference>
<dbReference type="FunFam" id="3.30.70.80:FF:000002">
    <property type="entry name" value="Subtilisin-like protease SBT5.3"/>
    <property type="match status" value="1"/>
</dbReference>
<dbReference type="PRINTS" id="PR00723">
    <property type="entry name" value="SUBTILISIN"/>
</dbReference>
<keyword evidence="5" id="KW-0732">Signal</keyword>
<feature type="compositionally biased region" description="Basic and acidic residues" evidence="10">
    <location>
        <begin position="204"/>
        <end position="218"/>
    </location>
</feature>
<dbReference type="Gene3D" id="3.30.70.80">
    <property type="entry name" value="Peptidase S8 propeptide/proteinase inhibitor I9"/>
    <property type="match status" value="1"/>
</dbReference>
<dbReference type="PROSITE" id="PS00138">
    <property type="entry name" value="SUBTILASE_SER"/>
    <property type="match status" value="1"/>
</dbReference>
<feature type="region of interest" description="Disordered" evidence="10">
    <location>
        <begin position="204"/>
        <end position="224"/>
    </location>
</feature>
<dbReference type="CDD" id="cd02120">
    <property type="entry name" value="PA_subtilisin_like"/>
    <property type="match status" value="1"/>
</dbReference>
<dbReference type="InterPro" id="IPR000209">
    <property type="entry name" value="Peptidase_S8/S53_dom"/>
</dbReference>
<dbReference type="Pfam" id="PF00082">
    <property type="entry name" value="Peptidase_S8"/>
    <property type="match status" value="1"/>
</dbReference>
<dbReference type="InterPro" id="IPR041469">
    <property type="entry name" value="Subtilisin-like_FN3"/>
</dbReference>
<keyword evidence="3" id="KW-0964">Secreted</keyword>
<evidence type="ECO:0000256" key="3">
    <source>
        <dbReference type="ARBA" id="ARBA00022525"/>
    </source>
</evidence>
<comment type="subcellular location">
    <subcellularLocation>
        <location evidence="1">Secreted</location>
    </subcellularLocation>
</comment>
<evidence type="ECO:0000256" key="2">
    <source>
        <dbReference type="ARBA" id="ARBA00011073"/>
    </source>
</evidence>
<dbReference type="OrthoDB" id="206201at2759"/>
<dbReference type="Proteomes" id="UP000188354">
    <property type="component" value="Chromosome LG18"/>
</dbReference>
<feature type="domain" description="Inhibitor I9" evidence="12">
    <location>
        <begin position="32"/>
        <end position="112"/>
    </location>
</feature>
<evidence type="ECO:0000256" key="5">
    <source>
        <dbReference type="ARBA" id="ARBA00022729"/>
    </source>
</evidence>
<keyword evidence="15" id="KW-1185">Reference proteome</keyword>
<reference evidence="14 15" key="1">
    <citation type="journal article" date="2017" name="Plant Biotechnol. J.">
        <title>A comprehensive draft genome sequence for lupin (Lupinus angustifolius), an emerging health food: insights into plant-microbe interactions and legume evolution.</title>
        <authorList>
            <person name="Hane J.K."/>
            <person name="Ming Y."/>
            <person name="Kamphuis L.G."/>
            <person name="Nelson M.N."/>
            <person name="Garg G."/>
            <person name="Atkins C.A."/>
            <person name="Bayer P.E."/>
            <person name="Bravo A."/>
            <person name="Bringans S."/>
            <person name="Cannon S."/>
            <person name="Edwards D."/>
            <person name="Foley R."/>
            <person name="Gao L.L."/>
            <person name="Harrison M.J."/>
            <person name="Huang W."/>
            <person name="Hurgobin B."/>
            <person name="Li S."/>
            <person name="Liu C.W."/>
            <person name="McGrath A."/>
            <person name="Morahan G."/>
            <person name="Murray J."/>
            <person name="Weller J."/>
            <person name="Jian J."/>
            <person name="Singh K.B."/>
        </authorList>
    </citation>
    <scope>NUCLEOTIDE SEQUENCE [LARGE SCALE GENOMIC DNA]</scope>
    <source>
        <strain evidence="15">cv. Tanjil</strain>
        <tissue evidence="14">Whole plant</tissue>
    </source>
</reference>
<evidence type="ECO:0000256" key="8">
    <source>
        <dbReference type="PIRSR" id="PIRSR615500-1"/>
    </source>
</evidence>
<dbReference type="InterPro" id="IPR023828">
    <property type="entry name" value="Peptidase_S8_Ser-AS"/>
</dbReference>
<evidence type="ECO:0000256" key="4">
    <source>
        <dbReference type="ARBA" id="ARBA00022670"/>
    </source>
</evidence>
<evidence type="ECO:0008006" key="16">
    <source>
        <dbReference type="Google" id="ProtNLM"/>
    </source>
</evidence>
<evidence type="ECO:0000313" key="15">
    <source>
        <dbReference type="Proteomes" id="UP000188354"/>
    </source>
</evidence>
<keyword evidence="6 9" id="KW-0378">Hydrolase</keyword>
<dbReference type="InterPro" id="IPR010259">
    <property type="entry name" value="S8pro/Inhibitor_I9"/>
</dbReference>
<gene>
    <name evidence="14" type="ORF">TanjilG_00858</name>
</gene>
<dbReference type="InterPro" id="IPR037045">
    <property type="entry name" value="S8pro/Inhibitor_I9_sf"/>
</dbReference>
<proteinExistence type="inferred from homology"/>
<dbReference type="CDD" id="cd04852">
    <property type="entry name" value="Peptidases_S8_3"/>
    <property type="match status" value="1"/>
</dbReference>
<dbReference type="AlphaFoldDB" id="A0A4P1QQP8"/>
<dbReference type="GO" id="GO:0004252">
    <property type="term" value="F:serine-type endopeptidase activity"/>
    <property type="evidence" value="ECO:0007669"/>
    <property type="project" value="UniProtKB-UniRule"/>
</dbReference>
<dbReference type="Gene3D" id="3.40.50.200">
    <property type="entry name" value="Peptidase S8/S53 domain"/>
    <property type="match status" value="1"/>
</dbReference>
<dbReference type="SUPFAM" id="SSF52743">
    <property type="entry name" value="Subtilisin-like"/>
    <property type="match status" value="1"/>
</dbReference>
<evidence type="ECO:0000256" key="9">
    <source>
        <dbReference type="PROSITE-ProRule" id="PRU01240"/>
    </source>
</evidence>
<feature type="active site" description="Charge relay system" evidence="8 9">
    <location>
        <position position="546"/>
    </location>
</feature>
<dbReference type="FunFam" id="2.60.40.2310:FF:000001">
    <property type="entry name" value="Subtilisin-like protease SBT1.5"/>
    <property type="match status" value="1"/>
</dbReference>
<dbReference type="GO" id="GO:0009609">
    <property type="term" value="P:response to symbiotic bacterium"/>
    <property type="evidence" value="ECO:0007669"/>
    <property type="project" value="UniProtKB-ARBA"/>
</dbReference>
<dbReference type="KEGG" id="lang:109333202"/>
<keyword evidence="4 9" id="KW-0645">Protease</keyword>
<dbReference type="InterPro" id="IPR015500">
    <property type="entry name" value="Peptidase_S8_subtilisin-rel"/>
</dbReference>
<evidence type="ECO:0000256" key="6">
    <source>
        <dbReference type="ARBA" id="ARBA00022801"/>
    </source>
</evidence>